<evidence type="ECO:0000313" key="6">
    <source>
        <dbReference type="Proteomes" id="UP000248627"/>
    </source>
</evidence>
<reference evidence="5 6" key="1">
    <citation type="submission" date="2018-01" db="EMBL/GenBank/DDBJ databases">
        <title>Draft genome sequence of Jishengella endophytica.</title>
        <authorList>
            <person name="Sahin N."/>
            <person name="Ay H."/>
            <person name="Saygin H."/>
        </authorList>
    </citation>
    <scope>NUCLEOTIDE SEQUENCE [LARGE SCALE GENOMIC DNA]</scope>
    <source>
        <strain evidence="5 6">DSM 45430</strain>
    </source>
</reference>
<evidence type="ECO:0000256" key="2">
    <source>
        <dbReference type="ARBA" id="ARBA00023002"/>
    </source>
</evidence>
<dbReference type="InterPro" id="IPR048666">
    <property type="entry name" value="RedAm-like_C"/>
</dbReference>
<dbReference type="InterPro" id="IPR006115">
    <property type="entry name" value="6PGDH_NADP-bd"/>
</dbReference>
<gene>
    <name evidence="5" type="ORF">C1I93_21620</name>
</gene>
<dbReference type="GO" id="GO:0050661">
    <property type="term" value="F:NADP binding"/>
    <property type="evidence" value="ECO:0007669"/>
    <property type="project" value="InterPro"/>
</dbReference>
<feature type="domain" description="NADPH-dependent reductive aminase-like C-terminal" evidence="4">
    <location>
        <begin position="160"/>
        <end position="287"/>
    </location>
</feature>
<evidence type="ECO:0000256" key="1">
    <source>
        <dbReference type="ARBA" id="ARBA00009080"/>
    </source>
</evidence>
<dbReference type="InterPro" id="IPR036291">
    <property type="entry name" value="NAD(P)-bd_dom_sf"/>
</dbReference>
<dbReference type="Proteomes" id="UP000248627">
    <property type="component" value="Unassembled WGS sequence"/>
</dbReference>
<dbReference type="InterPro" id="IPR015815">
    <property type="entry name" value="HIBADH-related"/>
</dbReference>
<dbReference type="SUPFAM" id="SSF51735">
    <property type="entry name" value="NAD(P)-binding Rossmann-fold domains"/>
    <property type="match status" value="1"/>
</dbReference>
<feature type="domain" description="6-phosphogluconate dehydrogenase NADP-binding" evidence="3">
    <location>
        <begin position="6"/>
        <end position="154"/>
    </location>
</feature>
<accession>A0A2W2C0U3</accession>
<dbReference type="InterPro" id="IPR013328">
    <property type="entry name" value="6PGD_dom2"/>
</dbReference>
<dbReference type="Pfam" id="PF03446">
    <property type="entry name" value="NAD_binding_2"/>
    <property type="match status" value="1"/>
</dbReference>
<evidence type="ECO:0000259" key="3">
    <source>
        <dbReference type="Pfam" id="PF03446"/>
    </source>
</evidence>
<protein>
    <submittedName>
        <fullName evidence="5">NAD(P)-dependent oxidoreductase</fullName>
    </submittedName>
</protein>
<dbReference type="GO" id="GO:0016491">
    <property type="term" value="F:oxidoreductase activity"/>
    <property type="evidence" value="ECO:0007669"/>
    <property type="project" value="UniProtKB-KW"/>
</dbReference>
<dbReference type="PIRSF" id="PIRSF000103">
    <property type="entry name" value="HIBADH"/>
    <property type="match status" value="1"/>
</dbReference>
<dbReference type="EMBL" id="POTX01000173">
    <property type="protein sequence ID" value="PZF91450.1"/>
    <property type="molecule type" value="Genomic_DNA"/>
</dbReference>
<dbReference type="Gene3D" id="3.40.50.720">
    <property type="entry name" value="NAD(P)-binding Rossmann-like Domain"/>
    <property type="match status" value="1"/>
</dbReference>
<dbReference type="Pfam" id="PF21761">
    <property type="entry name" value="RedAm-like_C"/>
    <property type="match status" value="1"/>
</dbReference>
<dbReference type="Gene3D" id="1.10.1040.10">
    <property type="entry name" value="N-(1-d-carboxylethyl)-l-norvaline Dehydrogenase, domain 2"/>
    <property type="match status" value="1"/>
</dbReference>
<comment type="similarity">
    <text evidence="1">Belongs to the HIBADH-related family.</text>
</comment>
<comment type="caution">
    <text evidence="5">The sequence shown here is derived from an EMBL/GenBank/DDBJ whole genome shotgun (WGS) entry which is preliminary data.</text>
</comment>
<dbReference type="PANTHER" id="PTHR43580">
    <property type="entry name" value="OXIDOREDUCTASE GLYR1-RELATED"/>
    <property type="match status" value="1"/>
</dbReference>
<organism evidence="5 6">
    <name type="scientific">Micromonospora endophytica</name>
    <dbReference type="NCBI Taxonomy" id="515350"/>
    <lineage>
        <taxon>Bacteria</taxon>
        <taxon>Bacillati</taxon>
        <taxon>Actinomycetota</taxon>
        <taxon>Actinomycetes</taxon>
        <taxon>Micromonosporales</taxon>
        <taxon>Micromonosporaceae</taxon>
        <taxon>Micromonospora</taxon>
    </lineage>
</organism>
<dbReference type="PANTHER" id="PTHR43580:SF2">
    <property type="entry name" value="CYTOKINE-LIKE NUCLEAR FACTOR N-PAC"/>
    <property type="match status" value="1"/>
</dbReference>
<evidence type="ECO:0000313" key="5">
    <source>
        <dbReference type="EMBL" id="PZF91450.1"/>
    </source>
</evidence>
<keyword evidence="6" id="KW-1185">Reference proteome</keyword>
<proteinExistence type="inferred from homology"/>
<dbReference type="InterPro" id="IPR051265">
    <property type="entry name" value="HIBADH-related_NP60_sf"/>
</dbReference>
<keyword evidence="2" id="KW-0560">Oxidoreductase</keyword>
<dbReference type="AlphaFoldDB" id="A0A2W2C0U3"/>
<name>A0A2W2C0U3_9ACTN</name>
<evidence type="ECO:0000259" key="4">
    <source>
        <dbReference type="Pfam" id="PF21761"/>
    </source>
</evidence>
<dbReference type="OrthoDB" id="3185659at2"/>
<sequence length="289" mass="30040">MMTSTTFLGTGAMGGVLAAAVLDAGRPVTVWNRSQDRAQWLGERGATVAATVTEAVTGAEVTVVCLFDHRSVREVLDPVADRLSGRTLVNLTTTTPDQARELATWAATHQIDYLDGAIMAVPAMIGGPGSAVLYSGSATAFDTHRGLLDRSGASSHLGADAGLASLYDLAILAGMYAMFAGFSHGAAMVAADGVSATDFATRAAPFLAAMTGSLAGSAAVIDAGNYAGEGQQSLEFTRVALETIMQASRDQGVSTEVLRPIHDLVHRQIAAGRGTQGSDRIFEELRRPR</sequence>